<dbReference type="Proteomes" id="UP001296104">
    <property type="component" value="Unassembled WGS sequence"/>
</dbReference>
<dbReference type="PANTHER" id="PTHR42041">
    <property type="entry name" value="DNA ENDONUCLEASE ACTIVATOR CTP1 C-TERMINAL DOMAIN-CONTAINING PROTEIN"/>
    <property type="match status" value="1"/>
</dbReference>
<feature type="compositionally biased region" description="Low complexity" evidence="2">
    <location>
        <begin position="431"/>
        <end position="440"/>
    </location>
</feature>
<protein>
    <submittedName>
        <fullName evidence="3">Uncharacterized protein</fullName>
    </submittedName>
</protein>
<proteinExistence type="predicted"/>
<keyword evidence="1" id="KW-0175">Coiled coil</keyword>
<evidence type="ECO:0000256" key="1">
    <source>
        <dbReference type="SAM" id="Coils"/>
    </source>
</evidence>
<evidence type="ECO:0000313" key="4">
    <source>
        <dbReference type="Proteomes" id="UP001296104"/>
    </source>
</evidence>
<feature type="compositionally biased region" description="Pro residues" evidence="2">
    <location>
        <begin position="402"/>
        <end position="412"/>
    </location>
</feature>
<feature type="coiled-coil region" evidence="1">
    <location>
        <begin position="160"/>
        <end position="236"/>
    </location>
</feature>
<feature type="region of interest" description="Disordered" evidence="2">
    <location>
        <begin position="480"/>
        <end position="499"/>
    </location>
</feature>
<feature type="region of interest" description="Disordered" evidence="2">
    <location>
        <begin position="247"/>
        <end position="277"/>
    </location>
</feature>
<feature type="region of interest" description="Disordered" evidence="2">
    <location>
        <begin position="517"/>
        <end position="578"/>
    </location>
</feature>
<dbReference type="AlphaFoldDB" id="A0AAI8Z1Z7"/>
<organism evidence="3 4">
    <name type="scientific">Lecanosticta acicola</name>
    <dbReference type="NCBI Taxonomy" id="111012"/>
    <lineage>
        <taxon>Eukaryota</taxon>
        <taxon>Fungi</taxon>
        <taxon>Dikarya</taxon>
        <taxon>Ascomycota</taxon>
        <taxon>Pezizomycotina</taxon>
        <taxon>Dothideomycetes</taxon>
        <taxon>Dothideomycetidae</taxon>
        <taxon>Mycosphaerellales</taxon>
        <taxon>Mycosphaerellaceae</taxon>
        <taxon>Lecanosticta</taxon>
    </lineage>
</organism>
<feature type="coiled-coil region" evidence="1">
    <location>
        <begin position="289"/>
        <end position="316"/>
    </location>
</feature>
<feature type="region of interest" description="Disordered" evidence="2">
    <location>
        <begin position="1"/>
        <end position="46"/>
    </location>
</feature>
<dbReference type="PANTHER" id="PTHR42041:SF1">
    <property type="entry name" value="DNA ENDONUCLEASE ACTIVATOR CTP1 C-TERMINAL DOMAIN-CONTAINING PROTEIN"/>
    <property type="match status" value="1"/>
</dbReference>
<comment type="caution">
    <text evidence="3">The sequence shown here is derived from an EMBL/GenBank/DDBJ whole genome shotgun (WGS) entry which is preliminary data.</text>
</comment>
<accession>A0AAI8Z1Z7</accession>
<evidence type="ECO:0000256" key="2">
    <source>
        <dbReference type="SAM" id="MobiDB-lite"/>
    </source>
</evidence>
<feature type="coiled-coil region" evidence="1">
    <location>
        <begin position="72"/>
        <end position="113"/>
    </location>
</feature>
<feature type="compositionally biased region" description="Basic and acidic residues" evidence="2">
    <location>
        <begin position="489"/>
        <end position="499"/>
    </location>
</feature>
<gene>
    <name evidence="3" type="ORF">LECACI_7A006328</name>
</gene>
<sequence>MESPTSFKFPSKPLQPLSPERVSNMLPASPSLPEMHAFGRTHGRTNSDVQGLVKRFEHLDVRDRDAENSERRKRHELELRRAQIAREEAESDVKRLREEVRRLKKEGDEGRERERKVGKRLEVVMDEYGRFKETSASQTSVYEKEVRKAKKEAFKTSSAVLKLQEDLKSMRNTLRVAQANLDMEKRKMQQREQETFDAQYQLVAVQEELEKLRTCMKVVEEERDALKTSLQKEEVARIAAEGMIALPAASQDDDDLMSSPKKSPHKRQGSPLSDDKENAGIVTKKMMDTRRMQQELAMERRRREHAEELADFLKMECQFNCCGCNTSERHGSLSLSNAFNEAMENIRSTMREVFAPVTQDPEIPADVEMEQAPEPDVADHLERSMTLAHESPEEAIEDEPQPETPRAPPATPMEPEDDDALTESTTKVALAPSSPQTPAQAQPPTPYRQLGSVRTITTTTTVPMHFTPAKPVFNSYQDAEDIPPTVLSPRERSGSAPSFDREAALAAIAYRRGRAKSMANGHVTPRKQMIEGVSMKERRDISAPALGAKQKNREATNATKGSASVGRGVPGSAGRRLG</sequence>
<evidence type="ECO:0000313" key="3">
    <source>
        <dbReference type="EMBL" id="CAK4031170.1"/>
    </source>
</evidence>
<keyword evidence="4" id="KW-1185">Reference proteome</keyword>
<dbReference type="EMBL" id="CAVMBE010000044">
    <property type="protein sequence ID" value="CAK4031170.1"/>
    <property type="molecule type" value="Genomic_DNA"/>
</dbReference>
<name>A0AAI8Z1Z7_9PEZI</name>
<feature type="region of interest" description="Disordered" evidence="2">
    <location>
        <begin position="390"/>
        <end position="453"/>
    </location>
</feature>
<reference evidence="3" key="1">
    <citation type="submission" date="2023-11" db="EMBL/GenBank/DDBJ databases">
        <authorList>
            <person name="Alioto T."/>
            <person name="Alioto T."/>
            <person name="Gomez Garrido J."/>
        </authorList>
    </citation>
    <scope>NUCLEOTIDE SEQUENCE</scope>
</reference>